<gene>
    <name evidence="8" type="ORF">U27_00442</name>
</gene>
<dbReference type="Pfam" id="PF26002">
    <property type="entry name" value="Beta-barrel_AprE"/>
    <property type="match status" value="1"/>
</dbReference>
<accession>A0A081C7J0</accession>
<evidence type="ECO:0000256" key="3">
    <source>
        <dbReference type="ARBA" id="ARBA00022989"/>
    </source>
</evidence>
<dbReference type="eggNOG" id="COG1566">
    <property type="taxonomic scope" value="Bacteria"/>
</dbReference>
<dbReference type="PANTHER" id="PTHR30386:SF26">
    <property type="entry name" value="TRANSPORT PROTEIN COMB"/>
    <property type="match status" value="1"/>
</dbReference>
<feature type="transmembrane region" description="Helical" evidence="6">
    <location>
        <begin position="31"/>
        <end position="53"/>
    </location>
</feature>
<comment type="subcellular location">
    <subcellularLocation>
        <location evidence="1">Membrane</location>
        <topology evidence="1">Single-pass membrane protein</topology>
    </subcellularLocation>
</comment>
<name>A0A081C7J0_VECG1</name>
<keyword evidence="2 6" id="KW-0812">Transmembrane</keyword>
<proteinExistence type="predicted"/>
<protein>
    <submittedName>
        <fullName evidence="8">Hemolysin secretion transport system membrane protein</fullName>
    </submittedName>
</protein>
<reference evidence="8" key="1">
    <citation type="journal article" date="2015" name="PeerJ">
        <title>First genomic representation of candidate bacterial phylum KSB3 points to enhanced environmental sensing as a trigger of wastewater bulking.</title>
        <authorList>
            <person name="Sekiguchi Y."/>
            <person name="Ohashi A."/>
            <person name="Parks D.H."/>
            <person name="Yamauchi T."/>
            <person name="Tyson G.W."/>
            <person name="Hugenholtz P."/>
        </authorList>
    </citation>
    <scope>NUCLEOTIDE SEQUENCE [LARGE SCALE GENOMIC DNA]</scope>
</reference>
<dbReference type="GO" id="GO:0016020">
    <property type="term" value="C:membrane"/>
    <property type="evidence" value="ECO:0007669"/>
    <property type="project" value="UniProtKB-SubCell"/>
</dbReference>
<dbReference type="AlphaFoldDB" id="A0A081C7J0"/>
<sequence>MPEQQLSTQHQEIELRSEEVQEILGQMPSWIVRWGITVILLTLAVILVGSWWFQYPDILSSSIVVTTTQPPAPIVARSNGKLDKLFVKDQQQVTRGEVLAYIENAALYEDVVSLKNTLDPLREHLFSYDISQIPEFREDMTLGTLQASYAKFLTCEKDFRHFSILQAHQKKIASLEQQIQHSHAFHEHLARQKALLQTNLEISQRQYERYQHLKDQALISQKDLDTLHSSVLEDAYELGAAESDLDELTIQIADLETSKLDLTLQYEQQRRQLQLGLQEAYDDLWGQLVSWEHANLLKSPISGTVTFTEYWSENQNVKTGDVVMTIVPSESNQILGKVRLPFQGAGKVKPGQRVQIKFSSYPYQEFGMVAGIVERISLVPADTYYVVEVGFPDGFITNYGNTLPFTQEMQGTAEIITENRRLLERFLQPIQALLAQNQRKEMIRATSSE</sequence>
<evidence type="ECO:0000313" key="9">
    <source>
        <dbReference type="Proteomes" id="UP000030661"/>
    </source>
</evidence>
<keyword evidence="4 6" id="KW-0472">Membrane</keyword>
<keyword evidence="9" id="KW-1185">Reference proteome</keyword>
<evidence type="ECO:0000256" key="1">
    <source>
        <dbReference type="ARBA" id="ARBA00004167"/>
    </source>
</evidence>
<evidence type="ECO:0000313" key="8">
    <source>
        <dbReference type="EMBL" id="GAK60545.1"/>
    </source>
</evidence>
<keyword evidence="3 6" id="KW-1133">Transmembrane helix</keyword>
<dbReference type="Gene3D" id="1.10.287.470">
    <property type="entry name" value="Helix hairpin bin"/>
    <property type="match status" value="1"/>
</dbReference>
<evidence type="ECO:0000256" key="5">
    <source>
        <dbReference type="SAM" id="Coils"/>
    </source>
</evidence>
<dbReference type="PRINTS" id="PR01490">
    <property type="entry name" value="RTXTOXIND"/>
</dbReference>
<organism evidence="8">
    <name type="scientific">Vecturithrix granuli</name>
    <dbReference type="NCBI Taxonomy" id="1499967"/>
    <lineage>
        <taxon>Bacteria</taxon>
        <taxon>Candidatus Moduliflexota</taxon>
        <taxon>Candidatus Vecturitrichia</taxon>
        <taxon>Candidatus Vecturitrichales</taxon>
        <taxon>Candidatus Vecturitrichaceae</taxon>
        <taxon>Candidatus Vecturithrix</taxon>
    </lineage>
</organism>
<keyword evidence="5" id="KW-0175">Coiled coil</keyword>
<dbReference type="InterPro" id="IPR050739">
    <property type="entry name" value="MFP"/>
</dbReference>
<dbReference type="PANTHER" id="PTHR30386">
    <property type="entry name" value="MEMBRANE FUSION SUBUNIT OF EMRAB-TOLC MULTIDRUG EFFLUX PUMP"/>
    <property type="match status" value="1"/>
</dbReference>
<evidence type="ECO:0000259" key="7">
    <source>
        <dbReference type="Pfam" id="PF26002"/>
    </source>
</evidence>
<dbReference type="Gene3D" id="2.40.30.170">
    <property type="match status" value="1"/>
</dbReference>
<evidence type="ECO:0000256" key="2">
    <source>
        <dbReference type="ARBA" id="ARBA00022692"/>
    </source>
</evidence>
<feature type="coiled-coil region" evidence="5">
    <location>
        <begin position="238"/>
        <end position="272"/>
    </location>
</feature>
<dbReference type="EMBL" id="DF820473">
    <property type="protein sequence ID" value="GAK60545.1"/>
    <property type="molecule type" value="Genomic_DNA"/>
</dbReference>
<dbReference type="STRING" id="1499967.U27_00442"/>
<dbReference type="InterPro" id="IPR058982">
    <property type="entry name" value="Beta-barrel_AprE"/>
</dbReference>
<evidence type="ECO:0000256" key="6">
    <source>
        <dbReference type="SAM" id="Phobius"/>
    </source>
</evidence>
<feature type="domain" description="AprE-like beta-barrel" evidence="7">
    <location>
        <begin position="337"/>
        <end position="417"/>
    </location>
</feature>
<dbReference type="HOGENOM" id="CLU_050642_0_0_0"/>
<evidence type="ECO:0000256" key="4">
    <source>
        <dbReference type="ARBA" id="ARBA00023136"/>
    </source>
</evidence>
<dbReference type="Proteomes" id="UP000030661">
    <property type="component" value="Unassembled WGS sequence"/>
</dbReference>